<dbReference type="EMBL" id="FMSV02000533">
    <property type="protein sequence ID" value="SEH07522.1"/>
    <property type="molecule type" value="Genomic_DNA"/>
</dbReference>
<dbReference type="AlphaFoldDB" id="A0A1H6FBQ9"/>
<dbReference type="OrthoDB" id="9791630at2"/>
<dbReference type="InterPro" id="IPR012336">
    <property type="entry name" value="Thioredoxin-like_fold"/>
</dbReference>
<gene>
    <name evidence="2" type="ORF">MBHS_03398</name>
</gene>
<evidence type="ECO:0000259" key="1">
    <source>
        <dbReference type="Pfam" id="PF13098"/>
    </source>
</evidence>
<dbReference type="Proteomes" id="UP000236724">
    <property type="component" value="Unassembled WGS sequence"/>
</dbReference>
<keyword evidence="3" id="KW-1185">Reference proteome</keyword>
<feature type="domain" description="Thioredoxin-like fold" evidence="1">
    <location>
        <begin position="65"/>
        <end position="162"/>
    </location>
</feature>
<organism evidence="2 3">
    <name type="scientific">Candidatus Venteria ishoeyi</name>
    <dbReference type="NCBI Taxonomy" id="1899563"/>
    <lineage>
        <taxon>Bacteria</taxon>
        <taxon>Pseudomonadati</taxon>
        <taxon>Pseudomonadota</taxon>
        <taxon>Gammaproteobacteria</taxon>
        <taxon>Thiotrichales</taxon>
        <taxon>Thiotrichaceae</taxon>
        <taxon>Venteria</taxon>
    </lineage>
</organism>
<dbReference type="SUPFAM" id="SSF52833">
    <property type="entry name" value="Thioredoxin-like"/>
    <property type="match status" value="1"/>
</dbReference>
<dbReference type="RefSeq" id="WP_103921165.1">
    <property type="nucleotide sequence ID" value="NZ_FMSV02000533.1"/>
</dbReference>
<evidence type="ECO:0000313" key="3">
    <source>
        <dbReference type="Proteomes" id="UP000236724"/>
    </source>
</evidence>
<dbReference type="InterPro" id="IPR036249">
    <property type="entry name" value="Thioredoxin-like_sf"/>
</dbReference>
<evidence type="ECO:0000313" key="2">
    <source>
        <dbReference type="EMBL" id="SEH07522.1"/>
    </source>
</evidence>
<sequence length="191" mass="22353">MRGYYPPYRFRAALDYVVGGYYQKENFREYLERADPPLVFDEDELNPSSIFTAPPYLLERRTPAARPLVVFFEQSKCHACDVLHSGPLNDKDLLKSFANMEVVQLGIWADTPVITPAGKKTTARKWADDLELFYTPTILFFDEQGEEIIRIDSTVRLYRLSKVVLYVLTKAYQAYPNFQRWHTRLRQQQGE</sequence>
<protein>
    <recommendedName>
        <fullName evidence="1">Thioredoxin-like fold domain-containing protein</fullName>
    </recommendedName>
</protein>
<reference evidence="2 3" key="1">
    <citation type="submission" date="2016-10" db="EMBL/GenBank/DDBJ databases">
        <authorList>
            <person name="de Groot N.N."/>
        </authorList>
    </citation>
    <scope>NUCLEOTIDE SEQUENCE [LARGE SCALE GENOMIC DNA]</scope>
    <source>
        <strain evidence="2">MBHS1</strain>
    </source>
</reference>
<accession>A0A1H6FBQ9</accession>
<dbReference type="Pfam" id="PF13098">
    <property type="entry name" value="Thioredoxin_2"/>
    <property type="match status" value="1"/>
</dbReference>
<dbReference type="Gene3D" id="3.40.30.10">
    <property type="entry name" value="Glutaredoxin"/>
    <property type="match status" value="1"/>
</dbReference>
<name>A0A1H6FBQ9_9GAMM</name>
<proteinExistence type="predicted"/>